<dbReference type="SUPFAM" id="SSF53335">
    <property type="entry name" value="S-adenosyl-L-methionine-dependent methyltransferases"/>
    <property type="match status" value="1"/>
</dbReference>
<dbReference type="SMART" id="SM00138">
    <property type="entry name" value="MeTrc"/>
    <property type="match status" value="1"/>
</dbReference>
<dbReference type="InterPro" id="IPR000780">
    <property type="entry name" value="CheR_MeTrfase"/>
</dbReference>
<reference evidence="4 5" key="1">
    <citation type="submission" date="2019-11" db="EMBL/GenBank/DDBJ databases">
        <authorList>
            <person name="Holert J."/>
        </authorList>
    </citation>
    <scope>NUCLEOTIDE SEQUENCE [LARGE SCALE GENOMIC DNA]</scope>
    <source>
        <strain evidence="2">BC5_2</strain>
        <strain evidence="3">SB11_3</strain>
    </source>
</reference>
<dbReference type="InterPro" id="IPR050903">
    <property type="entry name" value="Bact_Chemotaxis_MeTrfase"/>
</dbReference>
<dbReference type="PANTHER" id="PTHR24422">
    <property type="entry name" value="CHEMOTAXIS PROTEIN METHYLTRANSFERASE"/>
    <property type="match status" value="1"/>
</dbReference>
<keyword evidence="5" id="KW-1185">Reference proteome</keyword>
<dbReference type="PROSITE" id="PS50123">
    <property type="entry name" value="CHER"/>
    <property type="match status" value="1"/>
</dbReference>
<dbReference type="GO" id="GO:0008983">
    <property type="term" value="F:protein-glutamate O-methyltransferase activity"/>
    <property type="evidence" value="ECO:0007669"/>
    <property type="project" value="UniProtKB-EC"/>
</dbReference>
<evidence type="ECO:0000313" key="5">
    <source>
        <dbReference type="Proteomes" id="UP000441399"/>
    </source>
</evidence>
<dbReference type="Pfam" id="PF01739">
    <property type="entry name" value="CheR"/>
    <property type="match status" value="1"/>
</dbReference>
<protein>
    <submittedName>
        <fullName evidence="2">Chemotaxis protein methyltransferase 1</fullName>
        <ecNumber evidence="2">2.1.1.80</ecNumber>
    </submittedName>
</protein>
<dbReference type="CDD" id="cd02440">
    <property type="entry name" value="AdoMet_MTases"/>
    <property type="match status" value="1"/>
</dbReference>
<dbReference type="OrthoDB" id="9816309at2"/>
<evidence type="ECO:0000313" key="4">
    <source>
        <dbReference type="Proteomes" id="UP000434580"/>
    </source>
</evidence>
<dbReference type="GO" id="GO:0032259">
    <property type="term" value="P:methylation"/>
    <property type="evidence" value="ECO:0007669"/>
    <property type="project" value="UniProtKB-KW"/>
</dbReference>
<dbReference type="Gene3D" id="3.40.50.150">
    <property type="entry name" value="Vaccinia Virus protein VP39"/>
    <property type="match status" value="1"/>
</dbReference>
<gene>
    <name evidence="2" type="primary">cheR1_1</name>
    <name evidence="3" type="synonym">cheR1_2</name>
    <name evidence="2" type="ORF">DPBNPPHM_00587</name>
    <name evidence="3" type="ORF">OPDIPICF_01873</name>
</gene>
<keyword evidence="2" id="KW-0489">Methyltransferase</keyword>
<keyword evidence="2" id="KW-0808">Transferase</keyword>
<organism evidence="2 4">
    <name type="scientific">BD1-7 clade bacterium</name>
    <dbReference type="NCBI Taxonomy" id="2029982"/>
    <lineage>
        <taxon>Bacteria</taxon>
        <taxon>Pseudomonadati</taxon>
        <taxon>Pseudomonadota</taxon>
        <taxon>Gammaproteobacteria</taxon>
        <taxon>Cellvibrionales</taxon>
        <taxon>Spongiibacteraceae</taxon>
        <taxon>BD1-7 clade</taxon>
    </lineage>
</organism>
<feature type="domain" description="CheR-type methyltransferase" evidence="1">
    <location>
        <begin position="28"/>
        <end position="309"/>
    </location>
</feature>
<accession>A0A5S9MXL9</accession>
<dbReference type="InterPro" id="IPR029063">
    <property type="entry name" value="SAM-dependent_MTases_sf"/>
</dbReference>
<sequence>MDLTKSFSVGSIDQINVSPGIRRLMSIISDYAGLKETAQLSRKLDFVLKGLPDDQLGAWVDSIAADPAKRELPALVEDLNNHETYFFRDLVQMKALEQEIFPALVQRKINEGDYNIRIWSAACSSGEETYTLAMLLLQTFINFKLSVKLEGGLILPPHGWNIEINGTDISRQVIRKAKEGIYESADNGLSSFRNFPPAYMQYFTKMKEYQDSIGGIKRIYQVNDIIKSFVKFDVFNLMNSIPPSSNFDLVLCRNLMIYLHPDAQAKVELVIKRALRPGGVFMLSAVDKLQNDTGIETHREMSCVYYEKR</sequence>
<dbReference type="EMBL" id="CACSII010000001">
    <property type="protein sequence ID" value="CAA0083447.1"/>
    <property type="molecule type" value="Genomic_DNA"/>
</dbReference>
<dbReference type="AlphaFoldDB" id="A0A5S9MXL9"/>
<dbReference type="Proteomes" id="UP000441399">
    <property type="component" value="Unassembled WGS sequence"/>
</dbReference>
<evidence type="ECO:0000313" key="3">
    <source>
        <dbReference type="EMBL" id="CAA0116566.1"/>
    </source>
</evidence>
<name>A0A5S9MXL9_9GAMM</name>
<evidence type="ECO:0000259" key="1">
    <source>
        <dbReference type="PROSITE" id="PS50123"/>
    </source>
</evidence>
<dbReference type="PANTHER" id="PTHR24422:SF10">
    <property type="entry name" value="CHEMOTAXIS PROTEIN METHYLTRANSFERASE 2"/>
    <property type="match status" value="1"/>
</dbReference>
<dbReference type="EMBL" id="CACSIO010000023">
    <property type="protein sequence ID" value="CAA0116566.1"/>
    <property type="molecule type" value="Genomic_DNA"/>
</dbReference>
<proteinExistence type="predicted"/>
<evidence type="ECO:0000313" key="2">
    <source>
        <dbReference type="EMBL" id="CAA0083447.1"/>
    </source>
</evidence>
<dbReference type="InterPro" id="IPR022642">
    <property type="entry name" value="CheR_C"/>
</dbReference>
<dbReference type="Proteomes" id="UP000434580">
    <property type="component" value="Unassembled WGS sequence"/>
</dbReference>
<dbReference type="EC" id="2.1.1.80" evidence="2"/>
<dbReference type="PRINTS" id="PR00996">
    <property type="entry name" value="CHERMTFRASE"/>
</dbReference>